<comment type="similarity">
    <text evidence="1 2">Belongs to the fructosamine kinase family.</text>
</comment>
<gene>
    <name evidence="3" type="ORF">ACFOUT_07615</name>
</gene>
<dbReference type="Gene3D" id="3.90.1200.10">
    <property type="match status" value="1"/>
</dbReference>
<accession>A0ABV8JT70</accession>
<keyword evidence="2 3" id="KW-0418">Kinase</keyword>
<evidence type="ECO:0000313" key="3">
    <source>
        <dbReference type="EMBL" id="MFC4095738.1"/>
    </source>
</evidence>
<sequence>MMTVAYLSCHMDKALKDQIEYLLCIKILNTRAVSGGDISQAYLIETESERFFCKTHRSKNAFEMFQTEKEGLKALKASNTIGVPQVLTCNRTDNGALLILEYIERKTPNTVDFENLGFQLAALHKTGDAKTFGFEQDNFIGSLPQFNNKNEDWVDFYVQQRVQPQLKMALDSGRLNMAEIPAESKLLGSCNGLFPNIKPSLLHGDLWSGNFLIASNGQPYLIDPAVYAGHNEVDLAMTRLFGGFEERFYDAYHEIIPKETGERERCEIYQLYYLLVHLNLFGTSYKSSVNHILQRYFH</sequence>
<name>A0ABV8JT70_9FLAO</name>
<dbReference type="SUPFAM" id="SSF56112">
    <property type="entry name" value="Protein kinase-like (PK-like)"/>
    <property type="match status" value="1"/>
</dbReference>
<dbReference type="PANTHER" id="PTHR12149:SF8">
    <property type="entry name" value="PROTEIN-RIBULOSAMINE 3-KINASE"/>
    <property type="match status" value="1"/>
</dbReference>
<evidence type="ECO:0000256" key="2">
    <source>
        <dbReference type="PIRNR" id="PIRNR006221"/>
    </source>
</evidence>
<dbReference type="EMBL" id="JBHSAW010000004">
    <property type="protein sequence ID" value="MFC4095738.1"/>
    <property type="molecule type" value="Genomic_DNA"/>
</dbReference>
<organism evidence="3 4">
    <name type="scientific">Euzebyella saccharophila</name>
    <dbReference type="NCBI Taxonomy" id="679664"/>
    <lineage>
        <taxon>Bacteria</taxon>
        <taxon>Pseudomonadati</taxon>
        <taxon>Bacteroidota</taxon>
        <taxon>Flavobacteriia</taxon>
        <taxon>Flavobacteriales</taxon>
        <taxon>Flavobacteriaceae</taxon>
        <taxon>Euzebyella</taxon>
    </lineage>
</organism>
<dbReference type="RefSeq" id="WP_225621087.1">
    <property type="nucleotide sequence ID" value="NZ_JACYFJ010000001.1"/>
</dbReference>
<dbReference type="Proteomes" id="UP001595814">
    <property type="component" value="Unassembled WGS sequence"/>
</dbReference>
<evidence type="ECO:0000256" key="1">
    <source>
        <dbReference type="ARBA" id="ARBA00009460"/>
    </source>
</evidence>
<keyword evidence="4" id="KW-1185">Reference proteome</keyword>
<comment type="caution">
    <text evidence="3">The sequence shown here is derived from an EMBL/GenBank/DDBJ whole genome shotgun (WGS) entry which is preliminary data.</text>
</comment>
<dbReference type="PANTHER" id="PTHR12149">
    <property type="entry name" value="FRUCTOSAMINE 3 KINASE-RELATED PROTEIN"/>
    <property type="match status" value="1"/>
</dbReference>
<keyword evidence="2" id="KW-0808">Transferase</keyword>
<dbReference type="Pfam" id="PF03881">
    <property type="entry name" value="Fructosamin_kin"/>
    <property type="match status" value="1"/>
</dbReference>
<reference evidence="4" key="1">
    <citation type="journal article" date="2019" name="Int. J. Syst. Evol. Microbiol.">
        <title>The Global Catalogue of Microorganisms (GCM) 10K type strain sequencing project: providing services to taxonomists for standard genome sequencing and annotation.</title>
        <authorList>
            <consortium name="The Broad Institute Genomics Platform"/>
            <consortium name="The Broad Institute Genome Sequencing Center for Infectious Disease"/>
            <person name="Wu L."/>
            <person name="Ma J."/>
        </authorList>
    </citation>
    <scope>NUCLEOTIDE SEQUENCE [LARGE SCALE GENOMIC DNA]</scope>
    <source>
        <strain evidence="4">CECT 7477</strain>
    </source>
</reference>
<proteinExistence type="inferred from homology"/>
<dbReference type="PIRSF" id="PIRSF006221">
    <property type="entry name" value="Ketosamine-3-kinase"/>
    <property type="match status" value="1"/>
</dbReference>
<evidence type="ECO:0000313" key="4">
    <source>
        <dbReference type="Proteomes" id="UP001595814"/>
    </source>
</evidence>
<dbReference type="InterPro" id="IPR011009">
    <property type="entry name" value="Kinase-like_dom_sf"/>
</dbReference>
<protein>
    <submittedName>
        <fullName evidence="3">Fructosamine kinase family protein</fullName>
    </submittedName>
</protein>
<dbReference type="GO" id="GO:0016301">
    <property type="term" value="F:kinase activity"/>
    <property type="evidence" value="ECO:0007669"/>
    <property type="project" value="UniProtKB-KW"/>
</dbReference>
<dbReference type="InterPro" id="IPR016477">
    <property type="entry name" value="Fructo-/Ketosamine-3-kinase"/>
</dbReference>
<dbReference type="Gene3D" id="3.30.200.20">
    <property type="entry name" value="Phosphorylase Kinase, domain 1"/>
    <property type="match status" value="1"/>
</dbReference>